<reference evidence="1" key="1">
    <citation type="journal article" date="2017" name="MBio">
        <title>Type VI secretion-mediated competition in the bee gut microbiome.</title>
        <authorList>
            <person name="Steele M.I."/>
            <person name="Kwong W.K."/>
            <person name="Powell J.E."/>
            <person name="Whiteley M."/>
            <person name="Moran N.A."/>
        </authorList>
    </citation>
    <scope>NUCLEOTIDE SEQUENCE [LARGE SCALE GENOMIC DNA]</scope>
    <source>
        <strain evidence="1">WkB273</strain>
    </source>
</reference>
<gene>
    <name evidence="1" type="ORF">BHC54_01240</name>
</gene>
<sequence length="222" mass="26570">MKVFNKYYYHAHINEAKFRHIIRLFVEDLPASKIAQLSDVSRISVNKLMYKLRSRIVLLTAMDSPVDFDMTITDDYIQPFSDNHDGIADKNFVCGLLWRNDKVHVEIIPERYRLMLQEVIRGKRDIRTVQSARSWYPYDMLIDVEENKRARLHHSDESLLAHEEKIHHIAAFWSFVTRRLAMFNGINVDKYYLHLKECEFRFNNRHENLSTLLLKEFTRNPL</sequence>
<proteinExistence type="predicted"/>
<accession>A0A2N9X982</accession>
<evidence type="ECO:0000313" key="1">
    <source>
        <dbReference type="EMBL" id="PIT41404.1"/>
    </source>
</evidence>
<dbReference type="RefSeq" id="WP_100151502.1">
    <property type="nucleotide sequence ID" value="NZ_MEIL01000016.1"/>
</dbReference>
<evidence type="ECO:0000313" key="2">
    <source>
        <dbReference type="Proteomes" id="UP000230202"/>
    </source>
</evidence>
<protein>
    <recommendedName>
        <fullName evidence="3">Transposase</fullName>
    </recommendedName>
</protein>
<comment type="caution">
    <text evidence="1">The sequence shown here is derived from an EMBL/GenBank/DDBJ whole genome shotgun (WGS) entry which is preliminary data.</text>
</comment>
<keyword evidence="2" id="KW-1185">Reference proteome</keyword>
<dbReference type="Proteomes" id="UP000230202">
    <property type="component" value="Unassembled WGS sequence"/>
</dbReference>
<organism evidence="1 2">
    <name type="scientific">Snodgrassella alvi</name>
    <dbReference type="NCBI Taxonomy" id="1196083"/>
    <lineage>
        <taxon>Bacteria</taxon>
        <taxon>Pseudomonadati</taxon>
        <taxon>Pseudomonadota</taxon>
        <taxon>Betaproteobacteria</taxon>
        <taxon>Neisseriales</taxon>
        <taxon>Neisseriaceae</taxon>
        <taxon>Snodgrassella</taxon>
    </lineage>
</organism>
<name>A0A2N9X982_9NEIS</name>
<evidence type="ECO:0008006" key="3">
    <source>
        <dbReference type="Google" id="ProtNLM"/>
    </source>
</evidence>
<dbReference type="AlphaFoldDB" id="A0A2N9X982"/>
<dbReference type="EMBL" id="MEIL01000016">
    <property type="protein sequence ID" value="PIT41404.1"/>
    <property type="molecule type" value="Genomic_DNA"/>
</dbReference>